<sequence length="1334" mass="151109">MTPDVRQHCYSLSAHPHADHPLRRKVLGPIPSHVASNQMLLAELERLGLANNAGLGASVPLSDANMIFSKRWNPRRAMRQRSVRSSQRLPRLPWRKRRGSTSIVSSPSSPHETPTSPLSTIPEGLPASAPVSPTTPLPVHTPPSDTVRSKHRPPSIHTLTPNEQSSSLNSRSKSSDTDSLFSPRSHYRHAWPHHGKLRRLGVFSPHSAATPLVWDETWATTEELDSEKLDEEERKNLISQLSITFLHQKMLGDSFEIGRTFFEQILKEEAETEVPVSASAPPSIHMSPCAAKPLASSRHDNRNELVSKPRFLSSRPKRMPFGTHPKNDQAHVKFALPNDSNEIEDRTGWDAIRQKLESEGAVSTHTGRPSNTMLALEYELDSKRAELTEMVSSSHSLEYGIPHAPPNVSPPTIDTNNAGTHVVPLTSPHETDMPSDDKRRRKGHHWIPHPTVPQWFHDRQKALMGHKKVGGQSATPYAETSHSKSSASLETLAAEPTLDEGVHKVSEKITMETVTRTPTPPRPSDSSLQLKNPIEAHNEIHIPSPHRVAEVAHTSTTPMRLPQSPEEGSIPVGLGDQSPPPVDEVLSRPIVAPVPSPATPNDHACLVLKRDRMLVKVQVATSDVMGADFDEFEARRYDVRSFRWAEYVVILRPGRLELWSESSVCSHVLGDSDRLKLRYSVSLRPEEATLSLYSETDRLLCLTCPRPLGTMGRLPFRRHGSMILILNARTFTAAADWMWLLWRELGGSVPPHVFVYIPGISMRVRVPIPKLPDIHDLSREYDTVLDVPSPTPIEDYEEYMPAALLREARRLVKAVPQWASLAEDMRARGLSPTLAWRSGTIYNWVLYDHTPEGAKRYWNVLVGALLTNRRRAPVLELVMNNHYPTHVLHPSGHALSEPCGVEGFVGRLRNVSNVASRVYLSVHDGCVFLLRESYACVPDAFTGVPLGPIQGATRKERLSARIKQFEHYERVRESYQIRHSEGFIDLRDVCAIGHVETGIVLSTELQRHMMQLGQDPILSSALKNAQCVHDYDGTRTAIDRRLEEVLRIDSTSRPMRRFQLFLNNGREVVFECASPSLACDWIVHLFMLTVYWRCRQKTDIRMLMNASGNRREHRYRAAYVDDLSLLSLPYLWNWCRIDHCRAVNLMGHLFWRTNARHPFRRRVFVLCNGQILGFKLMSSTRTSTSRQNEGIVYRHKGAPILLRDAYVYTGQMSDRSSDLQSNEFSIARSRNAKKHEIYEQLPRLYRDGLTSSESHEECSFVLHVRRKPDSALPTHLSGHTAPSIAPRDYTEYMFRARTVLERDIWVRQICIEIEKMVRADPKREESIRRFGRIH</sequence>
<reference evidence="3 4" key="1">
    <citation type="submission" date="2018-10" db="EMBL/GenBank/DDBJ databases">
        <title>Complete genome sequence of Malassezia restricta CBS 7877.</title>
        <authorList>
            <person name="Morand S.C."/>
            <person name="Bertignac M."/>
            <person name="Iltis A."/>
            <person name="Kolder I."/>
            <person name="Pirovano W."/>
            <person name="Jourdain R."/>
            <person name="Clavaud C."/>
        </authorList>
    </citation>
    <scope>NUCLEOTIDE SEQUENCE [LARGE SCALE GENOMIC DNA]</scope>
    <source>
        <strain evidence="3 4">CBS 7877</strain>
    </source>
</reference>
<organism evidence="3 4">
    <name type="scientific">Malassezia restricta (strain ATCC 96810 / NBRC 103918 / CBS 7877)</name>
    <name type="common">Seborrheic dermatitis infection agent</name>
    <dbReference type="NCBI Taxonomy" id="425264"/>
    <lineage>
        <taxon>Eukaryota</taxon>
        <taxon>Fungi</taxon>
        <taxon>Dikarya</taxon>
        <taxon>Basidiomycota</taxon>
        <taxon>Ustilaginomycotina</taxon>
        <taxon>Malasseziomycetes</taxon>
        <taxon>Malasseziales</taxon>
        <taxon>Malasseziaceae</taxon>
        <taxon>Malassezia</taxon>
    </lineage>
</organism>
<dbReference type="EMBL" id="CP033151">
    <property type="protein sequence ID" value="AYO43187.1"/>
    <property type="molecule type" value="Genomic_DNA"/>
</dbReference>
<evidence type="ECO:0000313" key="3">
    <source>
        <dbReference type="EMBL" id="AYO43187.1"/>
    </source>
</evidence>
<dbReference type="InterPro" id="IPR039486">
    <property type="entry name" value="Mug56/Spo71_PH"/>
</dbReference>
<name>A0A3G2SAR1_MALR7</name>
<feature type="region of interest" description="Disordered" evidence="1">
    <location>
        <begin position="278"/>
        <end position="328"/>
    </location>
</feature>
<feature type="domain" description="PH" evidence="2">
    <location>
        <begin position="607"/>
        <end position="748"/>
    </location>
</feature>
<dbReference type="STRING" id="425264.A0A3G2SAR1"/>
<feature type="compositionally biased region" description="Low complexity" evidence="1">
    <location>
        <begin position="100"/>
        <end position="120"/>
    </location>
</feature>
<dbReference type="Proteomes" id="UP000269793">
    <property type="component" value="Chromosome IV"/>
</dbReference>
<evidence type="ECO:0000313" key="4">
    <source>
        <dbReference type="Proteomes" id="UP000269793"/>
    </source>
</evidence>
<dbReference type="PANTHER" id="PTHR28076">
    <property type="entry name" value="SPORULATION-SPECIFIC PROTEIN 71"/>
    <property type="match status" value="1"/>
</dbReference>
<feature type="region of interest" description="Disordered" evidence="1">
    <location>
        <begin position="421"/>
        <end position="452"/>
    </location>
</feature>
<feature type="compositionally biased region" description="Basic and acidic residues" evidence="1">
    <location>
        <begin position="297"/>
        <end position="307"/>
    </location>
</feature>
<gene>
    <name evidence="3" type="primary">mug56</name>
    <name evidence="3" type="ORF">DNF11_2237</name>
</gene>
<dbReference type="Pfam" id="PF15404">
    <property type="entry name" value="PH_4"/>
    <property type="match status" value="1"/>
</dbReference>
<dbReference type="SMART" id="SM00233">
    <property type="entry name" value="PH"/>
    <property type="match status" value="3"/>
</dbReference>
<feature type="domain" description="PH" evidence="2">
    <location>
        <begin position="1143"/>
        <end position="1316"/>
    </location>
</feature>
<dbReference type="InterPro" id="IPR057379">
    <property type="entry name" value="PH_SPO71"/>
</dbReference>
<dbReference type="VEuPathDB" id="FungiDB:DNF11_2237"/>
<feature type="domain" description="PH" evidence="2">
    <location>
        <begin position="899"/>
        <end position="1092"/>
    </location>
</feature>
<keyword evidence="4" id="KW-1185">Reference proteome</keyword>
<dbReference type="InterPro" id="IPR001849">
    <property type="entry name" value="PH_domain"/>
</dbReference>
<dbReference type="GO" id="GO:1902657">
    <property type="term" value="P:protein localization to prospore membrane"/>
    <property type="evidence" value="ECO:0007669"/>
    <property type="project" value="InterPro"/>
</dbReference>
<proteinExistence type="predicted"/>
<accession>A0A3G2SAR1</accession>
<protein>
    <submittedName>
        <fullName evidence="3">Meiotically up-regulated gene 56 protein</fullName>
    </submittedName>
</protein>
<dbReference type="InterPro" id="IPR040345">
    <property type="entry name" value="Mug56/Spo71"/>
</dbReference>
<dbReference type="Pfam" id="PF23207">
    <property type="entry name" value="PH_SPO71"/>
    <property type="match status" value="1"/>
</dbReference>
<dbReference type="PANTHER" id="PTHR28076:SF1">
    <property type="entry name" value="PROSPORE MEMBRANE ADAPTER PROTEIN SPO71"/>
    <property type="match status" value="1"/>
</dbReference>
<evidence type="ECO:0000259" key="2">
    <source>
        <dbReference type="SMART" id="SM00233"/>
    </source>
</evidence>
<feature type="region of interest" description="Disordered" evidence="1">
    <location>
        <begin position="75"/>
        <end position="182"/>
    </location>
</feature>
<evidence type="ECO:0000256" key="1">
    <source>
        <dbReference type="SAM" id="MobiDB-lite"/>
    </source>
</evidence>
<dbReference type="OrthoDB" id="5579281at2759"/>
<feature type="compositionally biased region" description="Basic and acidic residues" evidence="1">
    <location>
        <begin position="429"/>
        <end position="438"/>
    </location>
</feature>
<feature type="compositionally biased region" description="Low complexity" evidence="1">
    <location>
        <begin position="165"/>
        <end position="182"/>
    </location>
</feature>